<evidence type="ECO:0000313" key="4">
    <source>
        <dbReference type="EMBL" id="MBK0393733.1"/>
    </source>
</evidence>
<dbReference type="AlphaFoldDB" id="A0A934Q264"/>
<proteinExistence type="predicted"/>
<accession>A0A934Q264</accession>
<evidence type="ECO:0000256" key="1">
    <source>
        <dbReference type="SAM" id="MobiDB-lite"/>
    </source>
</evidence>
<keyword evidence="5" id="KW-1185">Reference proteome</keyword>
<protein>
    <submittedName>
        <fullName evidence="4">RNB domain-containing ribonuclease</fullName>
    </submittedName>
</protein>
<dbReference type="Pfam" id="PF00773">
    <property type="entry name" value="RNB"/>
    <property type="match status" value="1"/>
</dbReference>
<dbReference type="GO" id="GO:0003723">
    <property type="term" value="F:RNA binding"/>
    <property type="evidence" value="ECO:0007669"/>
    <property type="project" value="InterPro"/>
</dbReference>
<dbReference type="GO" id="GO:0005829">
    <property type="term" value="C:cytosol"/>
    <property type="evidence" value="ECO:0007669"/>
    <property type="project" value="TreeGrafter"/>
</dbReference>
<dbReference type="GO" id="GO:0004540">
    <property type="term" value="F:RNA nuclease activity"/>
    <property type="evidence" value="ECO:0007669"/>
    <property type="project" value="InterPro"/>
</dbReference>
<dbReference type="PANTHER" id="PTHR23355">
    <property type="entry name" value="RIBONUCLEASE"/>
    <property type="match status" value="1"/>
</dbReference>
<feature type="region of interest" description="Disordered" evidence="1">
    <location>
        <begin position="22"/>
        <end position="42"/>
    </location>
</feature>
<dbReference type="Pfam" id="PF18614">
    <property type="entry name" value="RNase_II_C_S1"/>
    <property type="match status" value="1"/>
</dbReference>
<dbReference type="EMBL" id="JAEDAO010000001">
    <property type="protein sequence ID" value="MBK0393733.1"/>
    <property type="molecule type" value="Genomic_DNA"/>
</dbReference>
<name>A0A934Q264_9BURK</name>
<dbReference type="InterPro" id="IPR012340">
    <property type="entry name" value="NA-bd_OB-fold"/>
</dbReference>
<evidence type="ECO:0000259" key="2">
    <source>
        <dbReference type="SMART" id="SM00316"/>
    </source>
</evidence>
<organism evidence="4 5">
    <name type="scientific">Ramlibacter algicola</name>
    <dbReference type="NCBI Taxonomy" id="2795217"/>
    <lineage>
        <taxon>Bacteria</taxon>
        <taxon>Pseudomonadati</taxon>
        <taxon>Pseudomonadota</taxon>
        <taxon>Betaproteobacteria</taxon>
        <taxon>Burkholderiales</taxon>
        <taxon>Comamonadaceae</taxon>
        <taxon>Ramlibacter</taxon>
    </lineage>
</organism>
<dbReference type="InterPro" id="IPR050180">
    <property type="entry name" value="RNR_Ribonuclease"/>
</dbReference>
<dbReference type="PANTHER" id="PTHR23355:SF37">
    <property type="entry name" value="EXORIBONUCLEASE 2"/>
    <property type="match status" value="1"/>
</dbReference>
<dbReference type="Proteomes" id="UP000617041">
    <property type="component" value="Unassembled WGS sequence"/>
</dbReference>
<comment type="caution">
    <text evidence="4">The sequence shown here is derived from an EMBL/GenBank/DDBJ whole genome shotgun (WGS) entry which is preliminary data.</text>
</comment>
<dbReference type="InterPro" id="IPR001900">
    <property type="entry name" value="RNase_II/R"/>
</dbReference>
<dbReference type="SUPFAM" id="SSF50249">
    <property type="entry name" value="Nucleic acid-binding proteins"/>
    <property type="match status" value="2"/>
</dbReference>
<dbReference type="SMART" id="SM00955">
    <property type="entry name" value="RNB"/>
    <property type="match status" value="1"/>
</dbReference>
<evidence type="ECO:0000259" key="3">
    <source>
        <dbReference type="SMART" id="SM00955"/>
    </source>
</evidence>
<dbReference type="GO" id="GO:0006402">
    <property type="term" value="P:mRNA catabolic process"/>
    <property type="evidence" value="ECO:0007669"/>
    <property type="project" value="TreeGrafter"/>
</dbReference>
<feature type="domain" description="S1 motif" evidence="2">
    <location>
        <begin position="418"/>
        <end position="480"/>
    </location>
</feature>
<feature type="domain" description="RNB" evidence="3">
    <location>
        <begin position="43"/>
        <end position="375"/>
    </location>
</feature>
<dbReference type="RefSeq" id="WP_200788682.1">
    <property type="nucleotide sequence ID" value="NZ_JAEDAO010000001.1"/>
</dbReference>
<evidence type="ECO:0000313" key="5">
    <source>
        <dbReference type="Proteomes" id="UP000617041"/>
    </source>
</evidence>
<sequence>MDAPPLLDLAIEAMRSRGLEPDFPPRVVADAESARPSRSGNDVRDLRKLPWFSIDNADTRDLDQLSVVEPMDNGAVRLLVAVADVDVLVPKDGAIDQHAAVNTTSVYTAAGVFPMLPEVLSTDRTSLHEAVERAAVVVDMEVQADGRLGAATLYEAVVVNRAKLSYDDVSAWLDGRGEMPGDGSLEALEAQLRVHDDIARRMRSWRRAHGALEIDTVSARPVFRDGVLVDLRADERGRAKDLIADLMIAANTVTARFLSDMGFPSLRRFLQSPRRWDRIEALATSYGETLPAEPDAIALQRFLAARRDAEPRAFEDLSLKVVKMLGPGAYMAVQGDGADPGHFGLAASHYAHSTAPNRRYPDLVTQRLIKAAIAGDPPPYDLDALRAIAQHCTDQESHADAVERQVLKAAATLLLQDRIGDTFDAIVTGAAPKGTFVRIAQPLLEGRLERGFEGADVGDELRVRLIRLDPKQGHINFERVP</sequence>
<dbReference type="InterPro" id="IPR040596">
    <property type="entry name" value="RNase_II_C_S1"/>
</dbReference>
<dbReference type="SMART" id="SM00316">
    <property type="entry name" value="S1"/>
    <property type="match status" value="1"/>
</dbReference>
<reference evidence="4" key="1">
    <citation type="submission" date="2020-12" db="EMBL/GenBank/DDBJ databases">
        <title>Ramlibacter sp. nov., isolated from a freshwater alga, Cryptomonas.</title>
        <authorList>
            <person name="Kim H.M."/>
            <person name="Jeon C.O."/>
        </authorList>
    </citation>
    <scope>NUCLEOTIDE SEQUENCE</scope>
    <source>
        <strain evidence="4">CrO1</strain>
    </source>
</reference>
<gene>
    <name evidence="4" type="ORF">I8E28_14135</name>
</gene>
<dbReference type="InterPro" id="IPR003029">
    <property type="entry name" value="S1_domain"/>
</dbReference>